<keyword evidence="2" id="KW-1185">Reference proteome</keyword>
<gene>
    <name evidence="1" type="ORF">SDRG_06672</name>
</gene>
<dbReference type="AlphaFoldDB" id="T0QMK3"/>
<dbReference type="RefSeq" id="XP_008610688.1">
    <property type="nucleotide sequence ID" value="XM_008612466.1"/>
</dbReference>
<accession>T0QMK3</accession>
<reference evidence="1 2" key="1">
    <citation type="submission" date="2012-04" db="EMBL/GenBank/DDBJ databases">
        <title>The Genome Sequence of Saprolegnia declina VS20.</title>
        <authorList>
            <consortium name="The Broad Institute Genome Sequencing Platform"/>
            <person name="Russ C."/>
            <person name="Nusbaum C."/>
            <person name="Tyler B."/>
            <person name="van West P."/>
            <person name="Dieguez-Uribeondo J."/>
            <person name="de Bruijn I."/>
            <person name="Tripathy S."/>
            <person name="Jiang R."/>
            <person name="Young S.K."/>
            <person name="Zeng Q."/>
            <person name="Gargeya S."/>
            <person name="Fitzgerald M."/>
            <person name="Haas B."/>
            <person name="Abouelleil A."/>
            <person name="Alvarado L."/>
            <person name="Arachchi H.M."/>
            <person name="Berlin A."/>
            <person name="Chapman S.B."/>
            <person name="Goldberg J."/>
            <person name="Griggs A."/>
            <person name="Gujja S."/>
            <person name="Hansen M."/>
            <person name="Howarth C."/>
            <person name="Imamovic A."/>
            <person name="Larimer J."/>
            <person name="McCowen C."/>
            <person name="Montmayeur A."/>
            <person name="Murphy C."/>
            <person name="Neiman D."/>
            <person name="Pearson M."/>
            <person name="Priest M."/>
            <person name="Roberts A."/>
            <person name="Saif S."/>
            <person name="Shea T."/>
            <person name="Sisk P."/>
            <person name="Sykes S."/>
            <person name="Wortman J."/>
            <person name="Nusbaum C."/>
            <person name="Birren B."/>
        </authorList>
    </citation>
    <scope>NUCLEOTIDE SEQUENCE [LARGE SCALE GENOMIC DNA]</scope>
    <source>
        <strain evidence="1 2">VS20</strain>
    </source>
</reference>
<evidence type="ECO:0000313" key="2">
    <source>
        <dbReference type="Proteomes" id="UP000030762"/>
    </source>
</evidence>
<dbReference type="EMBL" id="JH767149">
    <property type="protein sequence ID" value="EQC35926.1"/>
    <property type="molecule type" value="Genomic_DNA"/>
</dbReference>
<dbReference type="VEuPathDB" id="FungiDB:SDRG_06672"/>
<dbReference type="InParanoid" id="T0QMK3"/>
<dbReference type="GeneID" id="19947399"/>
<sequence>MAGSKREEIGATMAALRAQRASDEAARAANEVAKRDHTRSLLKLIALDSEFRDDLIAFDEECKLQCERHDLQQQIRELDAEYQAAKYAHAGDGDKRRKHELLAAAKAKRDQGTVLLRAKLTELGDPPASPLKKAPSRLTSSGVKEMKAEIKRLWREKHAMPDPKVAYLEIGKLLRKLGDEVKAIEYVTKAVGPNAKATNAMVPPTPDELATLRRIEHKRLCEAHSILFHYYLKLPDAQRCEEHMVAYLALADGDVRIKTLIYLDKLLRRVSGVDQIGQPTVESMTQSIMVRRSLGCLPDLRFRVLTQLSAAFPHDAYLLSSIASLNVRRYDFGAARTATDAYTSLPEIARLHLSADVLEYVPAPALRWPPPAGSTC</sequence>
<dbReference type="OrthoDB" id="72880at2759"/>
<name>T0QMK3_SAPDV</name>
<protein>
    <submittedName>
        <fullName evidence="1">Uncharacterized protein</fullName>
    </submittedName>
</protein>
<evidence type="ECO:0000313" key="1">
    <source>
        <dbReference type="EMBL" id="EQC35926.1"/>
    </source>
</evidence>
<proteinExistence type="predicted"/>
<dbReference type="Proteomes" id="UP000030762">
    <property type="component" value="Unassembled WGS sequence"/>
</dbReference>
<organism evidence="1 2">
    <name type="scientific">Saprolegnia diclina (strain VS20)</name>
    <dbReference type="NCBI Taxonomy" id="1156394"/>
    <lineage>
        <taxon>Eukaryota</taxon>
        <taxon>Sar</taxon>
        <taxon>Stramenopiles</taxon>
        <taxon>Oomycota</taxon>
        <taxon>Saprolegniomycetes</taxon>
        <taxon>Saprolegniales</taxon>
        <taxon>Saprolegniaceae</taxon>
        <taxon>Saprolegnia</taxon>
    </lineage>
</organism>
<dbReference type="eggNOG" id="ENOG502SAGG">
    <property type="taxonomic scope" value="Eukaryota"/>
</dbReference>
<dbReference type="OMA" id="RRIEHKR"/>